<keyword evidence="2" id="KW-0489">Methyltransferase</keyword>
<dbReference type="Proteomes" id="UP000509346">
    <property type="component" value="Chromosome"/>
</dbReference>
<dbReference type="GO" id="GO:0008757">
    <property type="term" value="F:S-adenosylmethionine-dependent methyltransferase activity"/>
    <property type="evidence" value="ECO:0007669"/>
    <property type="project" value="InterPro"/>
</dbReference>
<dbReference type="InterPro" id="IPR013216">
    <property type="entry name" value="Methyltransf_11"/>
</dbReference>
<proteinExistence type="predicted"/>
<dbReference type="RefSeq" id="WP_179920890.1">
    <property type="nucleotide sequence ID" value="NZ_CP058909.1"/>
</dbReference>
<dbReference type="PANTHER" id="PTHR43861">
    <property type="entry name" value="TRANS-ACONITATE 2-METHYLTRANSFERASE-RELATED"/>
    <property type="match status" value="1"/>
</dbReference>
<dbReference type="Gene3D" id="3.40.50.150">
    <property type="entry name" value="Vaccinia Virus protein VP39"/>
    <property type="match status" value="1"/>
</dbReference>
<organism evidence="2 3">
    <name type="scientific">Halosimplex pelagicum</name>
    <dbReference type="NCBI Taxonomy" id="869886"/>
    <lineage>
        <taxon>Archaea</taxon>
        <taxon>Methanobacteriati</taxon>
        <taxon>Methanobacteriota</taxon>
        <taxon>Stenosarchaea group</taxon>
        <taxon>Halobacteria</taxon>
        <taxon>Halobacteriales</taxon>
        <taxon>Haloarculaceae</taxon>
        <taxon>Halosimplex</taxon>
    </lineage>
</organism>
<dbReference type="EMBL" id="CP058909">
    <property type="protein sequence ID" value="QLH81079.1"/>
    <property type="molecule type" value="Genomic_DNA"/>
</dbReference>
<evidence type="ECO:0000313" key="2">
    <source>
        <dbReference type="EMBL" id="QLH81079.1"/>
    </source>
</evidence>
<feature type="domain" description="Methyltransferase type 11" evidence="1">
    <location>
        <begin position="49"/>
        <end position="145"/>
    </location>
</feature>
<protein>
    <submittedName>
        <fullName evidence="2">Methyltransferase domain-containing protein</fullName>
    </submittedName>
</protein>
<dbReference type="InterPro" id="IPR029063">
    <property type="entry name" value="SAM-dependent_MTases_sf"/>
</dbReference>
<dbReference type="PANTHER" id="PTHR43861:SF1">
    <property type="entry name" value="TRANS-ACONITATE 2-METHYLTRANSFERASE"/>
    <property type="match status" value="1"/>
</dbReference>
<evidence type="ECO:0000313" key="3">
    <source>
        <dbReference type="Proteomes" id="UP000509346"/>
    </source>
</evidence>
<dbReference type="KEGG" id="hpel:HZS54_05240"/>
<dbReference type="Pfam" id="PF08241">
    <property type="entry name" value="Methyltransf_11"/>
    <property type="match status" value="1"/>
</dbReference>
<dbReference type="CDD" id="cd02440">
    <property type="entry name" value="AdoMet_MTases"/>
    <property type="match status" value="1"/>
</dbReference>
<dbReference type="AlphaFoldDB" id="A0A7D5PE54"/>
<evidence type="ECO:0000259" key="1">
    <source>
        <dbReference type="Pfam" id="PF08241"/>
    </source>
</evidence>
<accession>A0A7D5PE54</accession>
<dbReference type="SUPFAM" id="SSF53335">
    <property type="entry name" value="S-adenosyl-L-methionine-dependent methyltransferases"/>
    <property type="match status" value="1"/>
</dbReference>
<gene>
    <name evidence="2" type="ORF">HZS54_05240</name>
</gene>
<keyword evidence="2" id="KW-0808">Transferase</keyword>
<sequence length="245" mass="27349">MTEEVEEWWELTARWFQDDIDLDVGVNWTGMGVDDDLRLLLDVAGKDVLELGCGGGQCSVALAERGANVTGIDLSTEQLDFARDLADERDADVAFRQGDVTDLGAFADDSFDVAFNAYVFQWVEDLTACFRETHRVLRPGGRFVFSMPHPVYGLADPESHEIEGSYFETGRQVTPQEDLDVDMVTYRHRVSDVHNALVGAGFRVERMLEPGSSDPDDYEEGPWGEHRPELLAKLPSTLVFEARAA</sequence>
<keyword evidence="3" id="KW-1185">Reference proteome</keyword>
<name>A0A7D5PE54_9EURY</name>
<reference evidence="2 3" key="1">
    <citation type="submission" date="2020-07" db="EMBL/GenBank/DDBJ databases">
        <title>Halosimplex litoreum sp. nov. and Halosimplex rubrum sp. nov., isolated from different salt environments.</title>
        <authorList>
            <person name="Cui H."/>
        </authorList>
    </citation>
    <scope>NUCLEOTIDE SEQUENCE [LARGE SCALE GENOMIC DNA]</scope>
    <source>
        <strain evidence="2 3">R2</strain>
    </source>
</reference>
<dbReference type="GeneID" id="56081971"/>
<dbReference type="OrthoDB" id="57427at2157"/>
<dbReference type="GO" id="GO:0032259">
    <property type="term" value="P:methylation"/>
    <property type="evidence" value="ECO:0007669"/>
    <property type="project" value="UniProtKB-KW"/>
</dbReference>